<dbReference type="InParanoid" id="A0A1J7ITJ7"/>
<gene>
    <name evidence="1" type="ORF">CONLIGDRAFT_296783</name>
</gene>
<evidence type="ECO:0000313" key="2">
    <source>
        <dbReference type="Proteomes" id="UP000182658"/>
    </source>
</evidence>
<dbReference type="EMBL" id="KV875096">
    <property type="protein sequence ID" value="OIW31015.1"/>
    <property type="molecule type" value="Genomic_DNA"/>
</dbReference>
<evidence type="ECO:0000313" key="1">
    <source>
        <dbReference type="EMBL" id="OIW31015.1"/>
    </source>
</evidence>
<accession>A0A1J7ITJ7</accession>
<sequence length="118" mass="13423">MDDTCAKETASVRRCRSTWAWRPSVKKATWPLCMRLTVEDTQRIDFLTSIVCLVGVAIYATEVRQTIWISLLYSTSQTKFGHCVPLDHNTTVSIFRDVQGKGRILQRWSGVVRGLDST</sequence>
<organism evidence="1 2">
    <name type="scientific">Coniochaeta ligniaria NRRL 30616</name>
    <dbReference type="NCBI Taxonomy" id="1408157"/>
    <lineage>
        <taxon>Eukaryota</taxon>
        <taxon>Fungi</taxon>
        <taxon>Dikarya</taxon>
        <taxon>Ascomycota</taxon>
        <taxon>Pezizomycotina</taxon>
        <taxon>Sordariomycetes</taxon>
        <taxon>Sordariomycetidae</taxon>
        <taxon>Coniochaetales</taxon>
        <taxon>Coniochaetaceae</taxon>
        <taxon>Coniochaeta</taxon>
    </lineage>
</organism>
<reference evidence="1 2" key="1">
    <citation type="submission" date="2016-10" db="EMBL/GenBank/DDBJ databases">
        <title>Draft genome sequence of Coniochaeta ligniaria NRRL30616, a lignocellulolytic fungus for bioabatement of inhibitors in plant biomass hydrolysates.</title>
        <authorList>
            <consortium name="DOE Joint Genome Institute"/>
            <person name="Jimenez D.J."/>
            <person name="Hector R.E."/>
            <person name="Riley R."/>
            <person name="Sun H."/>
            <person name="Grigoriev I.V."/>
            <person name="Van Elsas J.D."/>
            <person name="Nichols N.N."/>
        </authorList>
    </citation>
    <scope>NUCLEOTIDE SEQUENCE [LARGE SCALE GENOMIC DNA]</scope>
    <source>
        <strain evidence="1 2">NRRL 30616</strain>
    </source>
</reference>
<proteinExistence type="predicted"/>
<name>A0A1J7ITJ7_9PEZI</name>
<keyword evidence="2" id="KW-1185">Reference proteome</keyword>
<dbReference type="AlphaFoldDB" id="A0A1J7ITJ7"/>
<protein>
    <submittedName>
        <fullName evidence="1">Uncharacterized protein</fullName>
    </submittedName>
</protein>
<dbReference type="Proteomes" id="UP000182658">
    <property type="component" value="Unassembled WGS sequence"/>
</dbReference>